<dbReference type="GO" id="GO:0005634">
    <property type="term" value="C:nucleus"/>
    <property type="evidence" value="ECO:0007669"/>
    <property type="project" value="UniProtKB-SubCell"/>
</dbReference>
<keyword evidence="16" id="KW-1185">Reference proteome</keyword>
<keyword evidence="4" id="KW-0678">Repressor</keyword>
<protein>
    <recommendedName>
        <fullName evidence="10">Histone deacetylase 3</fullName>
        <ecNumber evidence="3">3.5.1.98</ecNumber>
    </recommendedName>
</protein>
<dbReference type="EC" id="3.5.1.98" evidence="3"/>
<feature type="non-terminal residue" evidence="15">
    <location>
        <position position="339"/>
    </location>
</feature>
<evidence type="ECO:0000256" key="10">
    <source>
        <dbReference type="ARBA" id="ARBA00040349"/>
    </source>
</evidence>
<feature type="active site" description="Proton acceptor" evidence="11">
    <location>
        <position position="41"/>
    </location>
</feature>
<feature type="domain" description="Histone deacetylase" evidence="14">
    <location>
        <begin position="1"/>
        <end position="183"/>
    </location>
</feature>
<evidence type="ECO:0000256" key="2">
    <source>
        <dbReference type="ARBA" id="ARBA00006457"/>
    </source>
</evidence>
<dbReference type="EMBL" id="VYZP01002434">
    <property type="protein sequence ID" value="NXR85149.1"/>
    <property type="molecule type" value="Genomic_DNA"/>
</dbReference>
<comment type="subcellular location">
    <subcellularLocation>
        <location evidence="1">Nucleus</location>
    </subcellularLocation>
</comment>
<keyword evidence="8" id="KW-0804">Transcription</keyword>
<evidence type="ECO:0000313" key="16">
    <source>
        <dbReference type="Proteomes" id="UP000574191"/>
    </source>
</evidence>
<dbReference type="Pfam" id="PF00850">
    <property type="entry name" value="Hist_deacetyl"/>
    <property type="match status" value="1"/>
</dbReference>
<feature type="compositionally biased region" description="Basic and acidic residues" evidence="13">
    <location>
        <begin position="326"/>
        <end position="339"/>
    </location>
</feature>
<name>A0A7L2PKU3_9PASS</name>
<dbReference type="PIRSF" id="PIRSF037913">
    <property type="entry name" value="His_deacetylse_1"/>
    <property type="match status" value="1"/>
</dbReference>
<evidence type="ECO:0000313" key="15">
    <source>
        <dbReference type="EMBL" id="NXR85149.1"/>
    </source>
</evidence>
<evidence type="ECO:0000256" key="1">
    <source>
        <dbReference type="ARBA" id="ARBA00004123"/>
    </source>
</evidence>
<evidence type="ECO:0000256" key="6">
    <source>
        <dbReference type="ARBA" id="ARBA00022853"/>
    </source>
</evidence>
<feature type="region of interest" description="Disordered" evidence="13">
    <location>
        <begin position="296"/>
        <end position="339"/>
    </location>
</feature>
<evidence type="ECO:0000256" key="13">
    <source>
        <dbReference type="SAM" id="MobiDB-lite"/>
    </source>
</evidence>
<feature type="binding site" evidence="12">
    <location>
        <position position="78"/>
    </location>
    <ligand>
        <name>a divalent metal cation</name>
        <dbReference type="ChEBI" id="CHEBI:60240"/>
    </ligand>
</feature>
<evidence type="ECO:0000256" key="5">
    <source>
        <dbReference type="ARBA" id="ARBA00022801"/>
    </source>
</evidence>
<evidence type="ECO:0000256" key="7">
    <source>
        <dbReference type="ARBA" id="ARBA00023015"/>
    </source>
</evidence>
<comment type="similarity">
    <text evidence="2">Belongs to the histone deacetylase family. HD type 1 subfamily.</text>
</comment>
<accession>A0A7L2PKU3</accession>
<dbReference type="Gene3D" id="3.40.800.20">
    <property type="entry name" value="Histone deacetylase domain"/>
    <property type="match status" value="1"/>
</dbReference>
<dbReference type="OrthoDB" id="1918432at2759"/>
<keyword evidence="6" id="KW-0156">Chromatin regulator</keyword>
<evidence type="ECO:0000256" key="3">
    <source>
        <dbReference type="ARBA" id="ARBA00012111"/>
    </source>
</evidence>
<dbReference type="PRINTS" id="PR01270">
    <property type="entry name" value="HDASUPER"/>
</dbReference>
<keyword evidence="12" id="KW-0479">Metal-binding</keyword>
<feature type="compositionally biased region" description="Basic and acidic residues" evidence="13">
    <location>
        <begin position="297"/>
        <end position="316"/>
    </location>
</feature>
<dbReference type="Proteomes" id="UP000574191">
    <property type="component" value="Unassembled WGS sequence"/>
</dbReference>
<evidence type="ECO:0000256" key="4">
    <source>
        <dbReference type="ARBA" id="ARBA00022491"/>
    </source>
</evidence>
<dbReference type="PANTHER" id="PTHR10625">
    <property type="entry name" value="HISTONE DEACETYLASE HDAC1-RELATED"/>
    <property type="match status" value="1"/>
</dbReference>
<feature type="non-terminal residue" evidence="15">
    <location>
        <position position="1"/>
    </location>
</feature>
<dbReference type="InterPro" id="IPR000286">
    <property type="entry name" value="HDACs"/>
</dbReference>
<gene>
    <name evidence="15" type="primary">Hdac3</name>
    <name evidence="15" type="ORF">HYPCIN_R02324</name>
</gene>
<feature type="binding site" evidence="12">
    <location>
        <position position="165"/>
    </location>
    <ligand>
        <name>a divalent metal cation</name>
        <dbReference type="ChEBI" id="CHEBI:60240"/>
    </ligand>
</feature>
<dbReference type="InterPro" id="IPR037138">
    <property type="entry name" value="His_deacetylse_dom_sf"/>
</dbReference>
<dbReference type="PANTHER" id="PTHR10625:SF36">
    <property type="entry name" value="HISTONE DEACETYLASE 3"/>
    <property type="match status" value="1"/>
</dbReference>
<evidence type="ECO:0000259" key="14">
    <source>
        <dbReference type="Pfam" id="PF00850"/>
    </source>
</evidence>
<dbReference type="PRINTS" id="PR01271">
    <property type="entry name" value="HISDACETLASE"/>
</dbReference>
<dbReference type="InterPro" id="IPR023696">
    <property type="entry name" value="Ureohydrolase_dom_sf"/>
</dbReference>
<evidence type="ECO:0000256" key="12">
    <source>
        <dbReference type="PIRSR" id="PIRSR037913-3"/>
    </source>
</evidence>
<keyword evidence="9" id="KW-0539">Nucleus</keyword>
<dbReference type="GO" id="GO:0040029">
    <property type="term" value="P:epigenetic regulation of gene expression"/>
    <property type="evidence" value="ECO:0007669"/>
    <property type="project" value="TreeGrafter"/>
</dbReference>
<proteinExistence type="inferred from homology"/>
<evidence type="ECO:0000256" key="8">
    <source>
        <dbReference type="ARBA" id="ARBA00023163"/>
    </source>
</evidence>
<dbReference type="InterPro" id="IPR023801">
    <property type="entry name" value="His_deacetylse_dom"/>
</dbReference>
<dbReference type="InterPro" id="IPR003084">
    <property type="entry name" value="HDAC_I/II"/>
</dbReference>
<dbReference type="GO" id="GO:0046872">
    <property type="term" value="F:metal ion binding"/>
    <property type="evidence" value="ECO:0007669"/>
    <property type="project" value="UniProtKB-KW"/>
</dbReference>
<dbReference type="AlphaFoldDB" id="A0A7L2PKU3"/>
<keyword evidence="7" id="KW-0805">Transcription regulation</keyword>
<feature type="binding site" evidence="12">
    <location>
        <position position="76"/>
    </location>
    <ligand>
        <name>a divalent metal cation</name>
        <dbReference type="ChEBI" id="CHEBI:60240"/>
    </ligand>
</feature>
<evidence type="ECO:0000256" key="11">
    <source>
        <dbReference type="PIRSR" id="PIRSR037913-1"/>
    </source>
</evidence>
<sequence>PVFPGLFEFCSRYTGASLQGATQLNNKICDIAINWAGGLHHAKKFEASGFCYVNDIVIGILELLKYHPRVLYIDIDIHHGDGVQEAFYLTDRVMTVSFHKYGNYFFPGTGDMYEVGAESGRYYCLNVPLRDGIDDQSYKHLFQPVINQVVDYYQPTCIVLQCGADSLGCDRLGCFNLSIRGHGGTGLPYSGKLELPFFLVSSAGILGMFYSALTRAKVSALPDLGDGLSHAWKCPRPEYFEYFAPDFTLHPDVSTRIENQNSRQYLDQIRQTIFENLKMLNHAPSVQIHDVPSDLLSYDRTDEPDPEERGSEENYSRPEAPNEFYDGDHDNDKESDVEI</sequence>
<evidence type="ECO:0000256" key="9">
    <source>
        <dbReference type="ARBA" id="ARBA00023242"/>
    </source>
</evidence>
<dbReference type="GO" id="GO:0141221">
    <property type="term" value="F:histone deacetylase activity, hydrolytic mechanism"/>
    <property type="evidence" value="ECO:0007669"/>
    <property type="project" value="UniProtKB-EC"/>
</dbReference>
<comment type="caution">
    <text evidence="15">The sequence shown here is derived from an EMBL/GenBank/DDBJ whole genome shotgun (WGS) entry which is preliminary data.</text>
</comment>
<reference evidence="15 16" key="1">
    <citation type="submission" date="2019-09" db="EMBL/GenBank/DDBJ databases">
        <title>Bird 10,000 Genomes (B10K) Project - Family phase.</title>
        <authorList>
            <person name="Zhang G."/>
        </authorList>
    </citation>
    <scope>NUCLEOTIDE SEQUENCE [LARGE SCALE GENOMIC DNA]</scope>
    <source>
        <strain evidence="15">B10K-DU-002-83</strain>
    </source>
</reference>
<dbReference type="SUPFAM" id="SSF52768">
    <property type="entry name" value="Arginase/deacetylase"/>
    <property type="match status" value="1"/>
</dbReference>
<organism evidence="15 16">
    <name type="scientific">Hypocryptadius cinnamomeus</name>
    <dbReference type="NCBI Taxonomy" id="589841"/>
    <lineage>
        <taxon>Eukaryota</taxon>
        <taxon>Metazoa</taxon>
        <taxon>Chordata</taxon>
        <taxon>Craniata</taxon>
        <taxon>Vertebrata</taxon>
        <taxon>Euteleostomi</taxon>
        <taxon>Archelosauria</taxon>
        <taxon>Archosauria</taxon>
        <taxon>Dinosauria</taxon>
        <taxon>Saurischia</taxon>
        <taxon>Theropoda</taxon>
        <taxon>Coelurosauria</taxon>
        <taxon>Aves</taxon>
        <taxon>Neognathae</taxon>
        <taxon>Neoaves</taxon>
        <taxon>Telluraves</taxon>
        <taxon>Australaves</taxon>
        <taxon>Passeriformes</taxon>
        <taxon>Sylvioidea</taxon>
        <taxon>Zosteropidae</taxon>
        <taxon>Hypocryptadius</taxon>
    </lineage>
</organism>
<keyword evidence="5" id="KW-0378">Hydrolase</keyword>